<evidence type="ECO:0000259" key="7">
    <source>
        <dbReference type="PROSITE" id="PS50002"/>
    </source>
</evidence>
<accession>A0ABM4DH03</accession>
<feature type="compositionally biased region" description="Polar residues" evidence="6">
    <location>
        <begin position="895"/>
        <end position="922"/>
    </location>
</feature>
<name>A0ABM4DH03_HYDVU</name>
<evidence type="ECO:0000259" key="8">
    <source>
        <dbReference type="PROSITE" id="PS50238"/>
    </source>
</evidence>
<keyword evidence="2" id="KW-0343">GTPase activation</keyword>
<dbReference type="PANTHER" id="PTHR14166">
    <property type="entry name" value="SLIT-ROBO RHO GTPASE ACTIVATING PROTEIN"/>
    <property type="match status" value="1"/>
</dbReference>
<dbReference type="InterPro" id="IPR051627">
    <property type="entry name" value="SLIT-ROBO_RhoGAP"/>
</dbReference>
<dbReference type="Gene3D" id="1.20.1270.60">
    <property type="entry name" value="Arfaptin homology (AH) domain/BAR domain"/>
    <property type="match status" value="1"/>
</dbReference>
<dbReference type="SUPFAM" id="SSF103657">
    <property type="entry name" value="BAR/IMD domain-like"/>
    <property type="match status" value="1"/>
</dbReference>
<dbReference type="Gene3D" id="1.10.555.10">
    <property type="entry name" value="Rho GTPase activation protein"/>
    <property type="match status" value="1"/>
</dbReference>
<evidence type="ECO:0000256" key="3">
    <source>
        <dbReference type="ARBA" id="ARBA00023054"/>
    </source>
</evidence>
<dbReference type="InterPro" id="IPR001452">
    <property type="entry name" value="SH3_domain"/>
</dbReference>
<feature type="compositionally biased region" description="Basic and acidic residues" evidence="6">
    <location>
        <begin position="809"/>
        <end position="820"/>
    </location>
</feature>
<dbReference type="Pfam" id="PF00620">
    <property type="entry name" value="RhoGAP"/>
    <property type="match status" value="1"/>
</dbReference>
<dbReference type="RefSeq" id="XP_065673743.1">
    <property type="nucleotide sequence ID" value="XM_065817671.1"/>
</dbReference>
<evidence type="ECO:0000313" key="9">
    <source>
        <dbReference type="Proteomes" id="UP001652625"/>
    </source>
</evidence>
<feature type="compositionally biased region" description="Polar residues" evidence="6">
    <location>
        <begin position="851"/>
        <end position="868"/>
    </location>
</feature>
<dbReference type="PROSITE" id="PS50238">
    <property type="entry name" value="RHOGAP"/>
    <property type="match status" value="1"/>
</dbReference>
<dbReference type="InterPro" id="IPR001060">
    <property type="entry name" value="FCH_dom"/>
</dbReference>
<organism evidence="9 10">
    <name type="scientific">Hydra vulgaris</name>
    <name type="common">Hydra</name>
    <name type="synonym">Hydra attenuata</name>
    <dbReference type="NCBI Taxonomy" id="6087"/>
    <lineage>
        <taxon>Eukaryota</taxon>
        <taxon>Metazoa</taxon>
        <taxon>Cnidaria</taxon>
        <taxon>Hydrozoa</taxon>
        <taxon>Hydroidolina</taxon>
        <taxon>Anthoathecata</taxon>
        <taxon>Aplanulata</taxon>
        <taxon>Hydridae</taxon>
        <taxon>Hydra</taxon>
    </lineage>
</organism>
<sequence>MSSTGEKNKRDKQVLLDIDNSVRELTRQFAEQQRSLDIRTENKIFLVNDLQEFFRRRSELDLEYGKSLERLCDRFTERFTKQRANYGFSKKDRASYVNLWSKLLIDARFKAKTATNLSEIYTKNLVMRLTEIAEDVQRISKIVKDTHATLQQEIVKLAMQLQMDIKTYYIKHSEFIFSESKFKASEIDKRKAEDQPQKKGNEKRIKHLEKSVEKKQARYYDSQKNAIRTRNQYIQNVESLSAVLSKYFDCDVSEIINKFDHNFHDSFSSTLQAYIGAEIRMASAQIQSANSLAHTVSVMDIKSDNKMFLEDNDIFKAGMKFSFIPHAEDNVLTITAEQAIEAELTQQHRKLFDELKQLEVEIADLQSSIEKRKKGLESTYKKYDSDMNGFYHMDMSTGNGSSSPNSTLVSGPPSQLKVDKEEWENGLLAKFKELIMSECVQLSVQTKYNILTKALGEITSDASRNNSISTGKRAVKLFGTSLKQQLEEMKCEIPDIVESCTKYIAKYGLKHQGIFRVPGASQEINEMKVAFEEGRNPLSGLNHWKDINAVAGVFRLYFREMCEPLFPIILNQEYLRASSITRAADQIAEASSILKKIETWNLNVIKYILKFLNLISQHSEINKMTSHNLAVVFGPTLIRLPENENLLTNQGQMNIFMDVLINDFYQIFPEEHNDLFFEDSVDGNLDEEEDGGTEDELESEDELVEAIALYPYTARTSKEVSFNKGDVIQIFSRTNNDWWDAKVNGQFGFVPVSYLKVVERTSSLTSDLNEENKKYIKRSASLDTAEEVIETHIESNVFAALDPTIESSTDSRRTANDRLPKSPRTNIPSRTLSEKTHNRIPILPQSKPMVISQQDIQSAKLKSSNYDGETSKSLDRSNFSKNTFNEKGKPCDTPVLSSSLARQSPVSSDSRPNITTGRSVQGSIIKENPGRSDPIPSFKPPPPPASKPKGLSKKSDPNYELAATIHAAAAAKAQRNPNYCEDSKELTRF</sequence>
<evidence type="ECO:0000256" key="1">
    <source>
        <dbReference type="ARBA" id="ARBA00022443"/>
    </source>
</evidence>
<dbReference type="InterPro" id="IPR036028">
    <property type="entry name" value="SH3-like_dom_sf"/>
</dbReference>
<dbReference type="PROSITE" id="PS50002">
    <property type="entry name" value="SH3"/>
    <property type="match status" value="1"/>
</dbReference>
<dbReference type="GeneID" id="100210201"/>
<dbReference type="Proteomes" id="UP001652625">
    <property type="component" value="Chromosome 14"/>
</dbReference>
<feature type="domain" description="SH3" evidence="7">
    <location>
        <begin position="701"/>
        <end position="760"/>
    </location>
</feature>
<keyword evidence="9" id="KW-1185">Reference proteome</keyword>
<dbReference type="InterPro" id="IPR027267">
    <property type="entry name" value="AH/BAR_dom_sf"/>
</dbReference>
<evidence type="ECO:0000256" key="6">
    <source>
        <dbReference type="SAM" id="MobiDB-lite"/>
    </source>
</evidence>
<gene>
    <name evidence="10" type="primary">LOC100210201</name>
</gene>
<evidence type="ECO:0000256" key="4">
    <source>
        <dbReference type="PROSITE-ProRule" id="PRU00192"/>
    </source>
</evidence>
<dbReference type="InterPro" id="IPR008936">
    <property type="entry name" value="Rho_GTPase_activation_prot"/>
</dbReference>
<dbReference type="Gene3D" id="2.30.30.40">
    <property type="entry name" value="SH3 Domains"/>
    <property type="match status" value="1"/>
</dbReference>
<keyword evidence="1 4" id="KW-0728">SH3 domain</keyword>
<keyword evidence="3 5" id="KW-0175">Coiled coil</keyword>
<evidence type="ECO:0000313" key="10">
    <source>
        <dbReference type="RefSeq" id="XP_065673743.1"/>
    </source>
</evidence>
<feature type="region of interest" description="Disordered" evidence="6">
    <location>
        <begin position="804"/>
        <end position="959"/>
    </location>
</feature>
<dbReference type="Pfam" id="PF00611">
    <property type="entry name" value="FCH"/>
    <property type="match status" value="1"/>
</dbReference>
<reference evidence="10" key="1">
    <citation type="submission" date="2025-08" db="UniProtKB">
        <authorList>
            <consortium name="RefSeq"/>
        </authorList>
    </citation>
    <scope>IDENTIFICATION</scope>
</reference>
<dbReference type="InterPro" id="IPR000198">
    <property type="entry name" value="RhoGAP_dom"/>
</dbReference>
<dbReference type="PRINTS" id="PR01887">
    <property type="entry name" value="SPECTRNALPHA"/>
</dbReference>
<dbReference type="SMART" id="SM00324">
    <property type="entry name" value="RhoGAP"/>
    <property type="match status" value="1"/>
</dbReference>
<evidence type="ECO:0000256" key="2">
    <source>
        <dbReference type="ARBA" id="ARBA00022468"/>
    </source>
</evidence>
<feature type="compositionally biased region" description="Pro residues" evidence="6">
    <location>
        <begin position="937"/>
        <end position="946"/>
    </location>
</feature>
<dbReference type="SUPFAM" id="SSF48350">
    <property type="entry name" value="GTPase activation domain, GAP"/>
    <property type="match status" value="1"/>
</dbReference>
<dbReference type="PRINTS" id="PR00452">
    <property type="entry name" value="SH3DOMAIN"/>
</dbReference>
<evidence type="ECO:0000256" key="5">
    <source>
        <dbReference type="SAM" id="Coils"/>
    </source>
</evidence>
<feature type="coiled-coil region" evidence="5">
    <location>
        <begin position="341"/>
        <end position="375"/>
    </location>
</feature>
<proteinExistence type="predicted"/>
<protein>
    <submittedName>
        <fullName evidence="10">SLIT-ROBO Rho GTPase-activating protein 3 isoform X2</fullName>
    </submittedName>
</protein>
<dbReference type="Pfam" id="PF00018">
    <property type="entry name" value="SH3_1"/>
    <property type="match status" value="1"/>
</dbReference>
<dbReference type="SUPFAM" id="SSF50044">
    <property type="entry name" value="SH3-domain"/>
    <property type="match status" value="1"/>
</dbReference>
<feature type="domain" description="Rho-GAP" evidence="8">
    <location>
        <begin position="480"/>
        <end position="668"/>
    </location>
</feature>
<dbReference type="SMART" id="SM00326">
    <property type="entry name" value="SH3"/>
    <property type="match status" value="1"/>
</dbReference>